<dbReference type="STRING" id="60517.A0A0R3WGH3"/>
<evidence type="ECO:0000313" key="2">
    <source>
        <dbReference type="EMBL" id="VDK47033.1"/>
    </source>
</evidence>
<feature type="domain" description="Reverse transcriptase/retrotransposon-derived protein RNase H-like" evidence="1">
    <location>
        <begin position="19"/>
        <end position="107"/>
    </location>
</feature>
<dbReference type="WBParaSite" id="TASK_0000996601-mRNA-1">
    <property type="protein sequence ID" value="TASK_0000996601-mRNA-1"/>
    <property type="gene ID" value="TASK_0000996601"/>
</dbReference>
<keyword evidence="3" id="KW-1185">Reference proteome</keyword>
<dbReference type="EMBL" id="UYRS01019845">
    <property type="protein sequence ID" value="VDK47033.1"/>
    <property type="molecule type" value="Genomic_DNA"/>
</dbReference>
<reference evidence="4" key="1">
    <citation type="submission" date="2017-02" db="UniProtKB">
        <authorList>
            <consortium name="WormBaseParasite"/>
        </authorList>
    </citation>
    <scope>IDENTIFICATION</scope>
</reference>
<dbReference type="Proteomes" id="UP000282613">
    <property type="component" value="Unassembled WGS sequence"/>
</dbReference>
<reference evidence="2 3" key="2">
    <citation type="submission" date="2018-11" db="EMBL/GenBank/DDBJ databases">
        <authorList>
            <consortium name="Pathogen Informatics"/>
        </authorList>
    </citation>
    <scope>NUCLEOTIDE SEQUENCE [LARGE SCALE GENOMIC DNA]</scope>
</reference>
<protein>
    <submittedName>
        <fullName evidence="4">RT_RNaseH_2 domain-containing protein</fullName>
    </submittedName>
</protein>
<dbReference type="AlphaFoldDB" id="A0A0R3WGH3"/>
<dbReference type="InterPro" id="IPR041577">
    <property type="entry name" value="RT_RNaseH_2"/>
</dbReference>
<gene>
    <name evidence="2" type="ORF">TASK_LOCUS9967</name>
</gene>
<evidence type="ECO:0000259" key="1">
    <source>
        <dbReference type="Pfam" id="PF17919"/>
    </source>
</evidence>
<dbReference type="SUPFAM" id="SSF56672">
    <property type="entry name" value="DNA/RNA polymerases"/>
    <property type="match status" value="1"/>
</dbReference>
<proteinExistence type="predicted"/>
<organism evidence="4">
    <name type="scientific">Taenia asiatica</name>
    <name type="common">Asian tapeworm</name>
    <dbReference type="NCBI Taxonomy" id="60517"/>
    <lineage>
        <taxon>Eukaryota</taxon>
        <taxon>Metazoa</taxon>
        <taxon>Spiralia</taxon>
        <taxon>Lophotrochozoa</taxon>
        <taxon>Platyhelminthes</taxon>
        <taxon>Cestoda</taxon>
        <taxon>Eucestoda</taxon>
        <taxon>Cyclophyllidea</taxon>
        <taxon>Taeniidae</taxon>
        <taxon>Taenia</taxon>
    </lineage>
</organism>
<accession>A0A0R3WGH3</accession>
<sequence>MTWDEVIKPSTTTGLSDSTELKGRLCLAPILALPNFGASAQPFLSNTEASDVVVSGIISQRDKEGRENVIAHAITGISKKIATECELVAISPMIRHFKDYLVARPFIARVDH</sequence>
<evidence type="ECO:0000313" key="3">
    <source>
        <dbReference type="Proteomes" id="UP000282613"/>
    </source>
</evidence>
<dbReference type="OrthoDB" id="116078at2759"/>
<dbReference type="Pfam" id="PF17919">
    <property type="entry name" value="RT_RNaseH_2"/>
    <property type="match status" value="1"/>
</dbReference>
<dbReference type="InterPro" id="IPR043502">
    <property type="entry name" value="DNA/RNA_pol_sf"/>
</dbReference>
<name>A0A0R3WGH3_TAEAS</name>
<evidence type="ECO:0000313" key="4">
    <source>
        <dbReference type="WBParaSite" id="TASK_0000996601-mRNA-1"/>
    </source>
</evidence>